<keyword evidence="1" id="KW-0805">Transcription regulation</keyword>
<evidence type="ECO:0000313" key="6">
    <source>
        <dbReference type="Proteomes" id="UP000694001"/>
    </source>
</evidence>
<evidence type="ECO:0000259" key="4">
    <source>
        <dbReference type="PROSITE" id="PS50949"/>
    </source>
</evidence>
<dbReference type="InterPro" id="IPR011711">
    <property type="entry name" value="GntR_C"/>
</dbReference>
<feature type="domain" description="HTH gntR-type" evidence="4">
    <location>
        <begin position="23"/>
        <end position="90"/>
    </location>
</feature>
<dbReference type="KEGG" id="elio:KO353_00250"/>
<evidence type="ECO:0000256" key="3">
    <source>
        <dbReference type="ARBA" id="ARBA00023163"/>
    </source>
</evidence>
<organism evidence="5 6">
    <name type="scientific">Elioraea tepida</name>
    <dbReference type="NCBI Taxonomy" id="2843330"/>
    <lineage>
        <taxon>Bacteria</taxon>
        <taxon>Pseudomonadati</taxon>
        <taxon>Pseudomonadota</taxon>
        <taxon>Alphaproteobacteria</taxon>
        <taxon>Acetobacterales</taxon>
        <taxon>Elioraeaceae</taxon>
        <taxon>Elioraea</taxon>
    </lineage>
</organism>
<dbReference type="GO" id="GO:0003700">
    <property type="term" value="F:DNA-binding transcription factor activity"/>
    <property type="evidence" value="ECO:0007669"/>
    <property type="project" value="InterPro"/>
</dbReference>
<reference evidence="5" key="1">
    <citation type="submission" date="2021-06" db="EMBL/GenBank/DDBJ databases">
        <title>Elioraea tepida, sp. nov., a moderately thermophilic aerobic anoxygenic phototrophic bacterium isolated from an alkaline siliceous hot spring mat community in Yellowstone National Park, WY, USA.</title>
        <authorList>
            <person name="Saini M.K."/>
            <person name="Yoshida S."/>
            <person name="Sebastian A."/>
            <person name="Hirose S."/>
            <person name="Hara E."/>
            <person name="Tamaki H."/>
            <person name="Soulier N.T."/>
            <person name="Albert I."/>
            <person name="Hanada S."/>
            <person name="Bryant D.A."/>
            <person name="Tank M."/>
        </authorList>
    </citation>
    <scope>NUCLEOTIDE SEQUENCE</scope>
    <source>
        <strain evidence="5">MS-P2</strain>
    </source>
</reference>
<dbReference type="PANTHER" id="PTHR43537:SF49">
    <property type="entry name" value="TRANSCRIPTIONAL REGULATORY PROTEIN"/>
    <property type="match status" value="1"/>
</dbReference>
<dbReference type="Proteomes" id="UP000694001">
    <property type="component" value="Chromosome"/>
</dbReference>
<evidence type="ECO:0000313" key="5">
    <source>
        <dbReference type="EMBL" id="QXM24761.1"/>
    </source>
</evidence>
<dbReference type="SMART" id="SM00345">
    <property type="entry name" value="HTH_GNTR"/>
    <property type="match status" value="1"/>
</dbReference>
<keyword evidence="2" id="KW-0238">DNA-binding</keyword>
<dbReference type="Pfam" id="PF00392">
    <property type="entry name" value="GntR"/>
    <property type="match status" value="1"/>
</dbReference>
<keyword evidence="6" id="KW-1185">Reference proteome</keyword>
<dbReference type="GO" id="GO:0003677">
    <property type="term" value="F:DNA binding"/>
    <property type="evidence" value="ECO:0007669"/>
    <property type="project" value="UniProtKB-KW"/>
</dbReference>
<name>A0A975YJL6_9PROT</name>
<dbReference type="AlphaFoldDB" id="A0A975YJL6"/>
<dbReference type="RefSeq" id="WP_218285818.1">
    <property type="nucleotide sequence ID" value="NZ_CP076448.1"/>
</dbReference>
<gene>
    <name evidence="5" type="ORF">KO353_00250</name>
</gene>
<keyword evidence="3" id="KW-0804">Transcription</keyword>
<dbReference type="PANTHER" id="PTHR43537">
    <property type="entry name" value="TRANSCRIPTIONAL REGULATOR, GNTR FAMILY"/>
    <property type="match status" value="1"/>
</dbReference>
<protein>
    <submittedName>
        <fullName evidence="5">GntR family transcriptional regulator</fullName>
    </submittedName>
</protein>
<dbReference type="SMART" id="SM00895">
    <property type="entry name" value="FCD"/>
    <property type="match status" value="1"/>
</dbReference>
<dbReference type="Pfam" id="PF07729">
    <property type="entry name" value="FCD"/>
    <property type="match status" value="1"/>
</dbReference>
<dbReference type="CDD" id="cd07377">
    <property type="entry name" value="WHTH_GntR"/>
    <property type="match status" value="1"/>
</dbReference>
<dbReference type="InterPro" id="IPR000524">
    <property type="entry name" value="Tscrpt_reg_HTH_GntR"/>
</dbReference>
<evidence type="ECO:0000256" key="1">
    <source>
        <dbReference type="ARBA" id="ARBA00023015"/>
    </source>
</evidence>
<proteinExistence type="predicted"/>
<accession>A0A975YJL6</accession>
<dbReference type="PROSITE" id="PS50949">
    <property type="entry name" value="HTH_GNTR"/>
    <property type="match status" value="1"/>
</dbReference>
<evidence type="ECO:0000256" key="2">
    <source>
        <dbReference type="ARBA" id="ARBA00023125"/>
    </source>
</evidence>
<sequence>MTSLLTMQGRGKRRRLAVSAEGLPVAEWVYRTLRDAIATGKLPPRGRLSERELSAELGVSTSPVKAALARLEAEGMVVTQPRRGTWVAFEPGKLAEMGLIRAALEGVAARLAAGRVTEAQLETLRQILAELAQATEALDTAWLIEANERFHATILAAADNLFLANAVRALRGYYTMTQNRMRTAQLEPHKAQEEHEAIVAALAACDGAAAEDAMRAHIVRSVETLWAEELARARR</sequence>
<dbReference type="EMBL" id="CP076448">
    <property type="protein sequence ID" value="QXM24761.1"/>
    <property type="molecule type" value="Genomic_DNA"/>
</dbReference>